<name>A0A9P0CT37_9CUCU</name>
<evidence type="ECO:0000313" key="1">
    <source>
        <dbReference type="EMBL" id="CAH1107611.1"/>
    </source>
</evidence>
<gene>
    <name evidence="1" type="ORF">PSYICH_LOCUS8213</name>
</gene>
<dbReference type="AlphaFoldDB" id="A0A9P0CT37"/>
<keyword evidence="2" id="KW-1185">Reference proteome</keyword>
<reference evidence="1" key="1">
    <citation type="submission" date="2022-01" db="EMBL/GenBank/DDBJ databases">
        <authorList>
            <person name="King R."/>
        </authorList>
    </citation>
    <scope>NUCLEOTIDE SEQUENCE</scope>
</reference>
<evidence type="ECO:0000313" key="2">
    <source>
        <dbReference type="Proteomes" id="UP001153636"/>
    </source>
</evidence>
<protein>
    <submittedName>
        <fullName evidence="1">Uncharacterized protein</fullName>
    </submittedName>
</protein>
<sequence length="244" mass="28029">MKNSLLHTCTAFSSLENNTKNLEELQLTKNTPNEPICCPLCPTISCLFNEENLKAYHNLYLSELRNIPFSPFHPNMNYTPLTHILEDYLVTNKQYSTISCTLHEYNTEDEEKLTPKPDDLVQHCDFTQTSQETLEPSTSNNCLSDRELRGSKFIQCLCKKRYGLQDFCERTGCMGSPECLAIPPHCEPSKFDKTFVGERCSYVSTQNSCKLIPTVHDYVEYCVKCLQGQPHHVCRTEKFIVLHP</sequence>
<accession>A0A9P0CT37</accession>
<dbReference type="Proteomes" id="UP001153636">
    <property type="component" value="Chromosome 22"/>
</dbReference>
<dbReference type="EMBL" id="OV651834">
    <property type="protein sequence ID" value="CAH1107611.1"/>
    <property type="molecule type" value="Genomic_DNA"/>
</dbReference>
<dbReference type="OrthoDB" id="6611808at2759"/>
<organism evidence="1 2">
    <name type="scientific">Psylliodes chrysocephalus</name>
    <dbReference type="NCBI Taxonomy" id="3402493"/>
    <lineage>
        <taxon>Eukaryota</taxon>
        <taxon>Metazoa</taxon>
        <taxon>Ecdysozoa</taxon>
        <taxon>Arthropoda</taxon>
        <taxon>Hexapoda</taxon>
        <taxon>Insecta</taxon>
        <taxon>Pterygota</taxon>
        <taxon>Neoptera</taxon>
        <taxon>Endopterygota</taxon>
        <taxon>Coleoptera</taxon>
        <taxon>Polyphaga</taxon>
        <taxon>Cucujiformia</taxon>
        <taxon>Chrysomeloidea</taxon>
        <taxon>Chrysomelidae</taxon>
        <taxon>Galerucinae</taxon>
        <taxon>Alticini</taxon>
        <taxon>Psylliodes</taxon>
    </lineage>
</organism>
<proteinExistence type="predicted"/>